<dbReference type="AlphaFoldDB" id="A0A099I6H2"/>
<name>A0A099I6H2_CLOIN</name>
<sequence length="96" mass="11145">MEDCLCIQTIAKSVILPCDVYADGKYAAHHRRSGMLLLCYFDQDSIRVEHFLQQHRNESSLCIPYCDIDHIDVPISRIPYGSLYGVRYYITLNFIV</sequence>
<evidence type="ECO:0000313" key="1">
    <source>
        <dbReference type="EMBL" id="KGJ53310.1"/>
    </source>
</evidence>
<dbReference type="Proteomes" id="UP000030008">
    <property type="component" value="Unassembled WGS sequence"/>
</dbReference>
<reference evidence="1 2" key="1">
    <citation type="submission" date="2014-08" db="EMBL/GenBank/DDBJ databases">
        <title>Clostridium innocuum, an unnegligible vancomycin-resistant pathogen causing extra-intestinal infections.</title>
        <authorList>
            <person name="Feng Y."/>
            <person name="Chiu C.-H."/>
        </authorList>
    </citation>
    <scope>NUCLEOTIDE SEQUENCE [LARGE SCALE GENOMIC DNA]</scope>
    <source>
        <strain evidence="1 2">AN88</strain>
    </source>
</reference>
<organism evidence="1 2">
    <name type="scientific">Clostridium innocuum</name>
    <dbReference type="NCBI Taxonomy" id="1522"/>
    <lineage>
        <taxon>Bacteria</taxon>
        <taxon>Bacillati</taxon>
        <taxon>Bacillota</taxon>
        <taxon>Clostridia</taxon>
        <taxon>Eubacteriales</taxon>
        <taxon>Clostridiaceae</taxon>
        <taxon>Clostridium</taxon>
    </lineage>
</organism>
<evidence type="ECO:0000313" key="2">
    <source>
        <dbReference type="Proteomes" id="UP000030008"/>
    </source>
</evidence>
<accession>A0A099I6H2</accession>
<gene>
    <name evidence="1" type="ORF">CIAN88_09670</name>
</gene>
<dbReference type="RefSeq" id="WP_044905195.1">
    <property type="nucleotide sequence ID" value="NZ_JQIF01000041.1"/>
</dbReference>
<proteinExistence type="predicted"/>
<protein>
    <submittedName>
        <fullName evidence="1">Uncharacterized protein</fullName>
    </submittedName>
</protein>
<comment type="caution">
    <text evidence="1">The sequence shown here is derived from an EMBL/GenBank/DDBJ whole genome shotgun (WGS) entry which is preliminary data.</text>
</comment>
<dbReference type="EMBL" id="JQIF01000041">
    <property type="protein sequence ID" value="KGJ53310.1"/>
    <property type="molecule type" value="Genomic_DNA"/>
</dbReference>